<keyword evidence="1 2" id="KW-0597">Phosphoprotein</keyword>
<accession>A0ABU8J5X0</accession>
<dbReference type="PANTHER" id="PTHR44591">
    <property type="entry name" value="STRESS RESPONSE REGULATOR PROTEIN 1"/>
    <property type="match status" value="1"/>
</dbReference>
<dbReference type="InterPro" id="IPR050595">
    <property type="entry name" value="Bact_response_regulator"/>
</dbReference>
<gene>
    <name evidence="4" type="ORF">H3V53_41580</name>
</gene>
<dbReference type="InterPro" id="IPR011006">
    <property type="entry name" value="CheY-like_superfamily"/>
</dbReference>
<comment type="caution">
    <text evidence="4">The sequence shown here is derived from an EMBL/GenBank/DDBJ whole genome shotgun (WGS) entry which is preliminary data.</text>
</comment>
<dbReference type="PANTHER" id="PTHR44591:SF3">
    <property type="entry name" value="RESPONSE REGULATORY DOMAIN-CONTAINING PROTEIN"/>
    <property type="match status" value="1"/>
</dbReference>
<evidence type="ECO:0000313" key="5">
    <source>
        <dbReference type="Proteomes" id="UP001386437"/>
    </source>
</evidence>
<evidence type="ECO:0000313" key="4">
    <source>
        <dbReference type="EMBL" id="MEI6003340.1"/>
    </source>
</evidence>
<proteinExistence type="predicted"/>
<organism evidence="4 5">
    <name type="scientific">Paraburkholderia bengalensis</name>
    <dbReference type="NCBI Taxonomy" id="2747562"/>
    <lineage>
        <taxon>Bacteria</taxon>
        <taxon>Pseudomonadati</taxon>
        <taxon>Pseudomonadota</taxon>
        <taxon>Betaproteobacteria</taxon>
        <taxon>Burkholderiales</taxon>
        <taxon>Burkholderiaceae</taxon>
        <taxon>Paraburkholderia</taxon>
    </lineage>
</organism>
<sequence length="143" mass="15893">MPPLRFYSTPRPWTERRVALGGVRLRVLIVDDNRDGADALTVYLSLHDIDCQAVYGGRDAIALGTTWLPHIVLMDISMPECDGYEAARALRQAPHTANTLIVAHTALDESEVRRKIVDDEFDGYLQKGRGTGQIVALIARLTH</sequence>
<dbReference type="EMBL" id="JACFYJ010000186">
    <property type="protein sequence ID" value="MEI6003340.1"/>
    <property type="molecule type" value="Genomic_DNA"/>
</dbReference>
<name>A0ABU8J5X0_9BURK</name>
<evidence type="ECO:0000259" key="3">
    <source>
        <dbReference type="PROSITE" id="PS50110"/>
    </source>
</evidence>
<dbReference type="SUPFAM" id="SSF52172">
    <property type="entry name" value="CheY-like"/>
    <property type="match status" value="1"/>
</dbReference>
<dbReference type="Pfam" id="PF00072">
    <property type="entry name" value="Response_reg"/>
    <property type="match status" value="1"/>
</dbReference>
<dbReference type="InterPro" id="IPR001789">
    <property type="entry name" value="Sig_transdc_resp-reg_receiver"/>
</dbReference>
<feature type="modified residue" description="4-aspartylphosphate" evidence="2">
    <location>
        <position position="75"/>
    </location>
</feature>
<dbReference type="SMART" id="SM00448">
    <property type="entry name" value="REC"/>
    <property type="match status" value="1"/>
</dbReference>
<keyword evidence="5" id="KW-1185">Reference proteome</keyword>
<evidence type="ECO:0000256" key="2">
    <source>
        <dbReference type="PROSITE-ProRule" id="PRU00169"/>
    </source>
</evidence>
<evidence type="ECO:0000256" key="1">
    <source>
        <dbReference type="ARBA" id="ARBA00022553"/>
    </source>
</evidence>
<dbReference type="Proteomes" id="UP001386437">
    <property type="component" value="Unassembled WGS sequence"/>
</dbReference>
<dbReference type="Gene3D" id="3.40.50.2300">
    <property type="match status" value="1"/>
</dbReference>
<dbReference type="PROSITE" id="PS50110">
    <property type="entry name" value="RESPONSE_REGULATORY"/>
    <property type="match status" value="1"/>
</dbReference>
<protein>
    <submittedName>
        <fullName evidence="4">Response regulator</fullName>
    </submittedName>
</protein>
<feature type="domain" description="Response regulatory" evidence="3">
    <location>
        <begin position="26"/>
        <end position="142"/>
    </location>
</feature>
<reference evidence="4 5" key="1">
    <citation type="journal article" date="2022" name="Arch. Microbiol.">
        <title>Paraburkholderia bengalensis sp. nov. isolated from roots of Oryza sativa, IR64.</title>
        <authorList>
            <person name="Nag P."/>
            <person name="Mondal N."/>
            <person name="Sarkar J."/>
            <person name="Das S."/>
        </authorList>
    </citation>
    <scope>NUCLEOTIDE SEQUENCE [LARGE SCALE GENOMIC DNA]</scope>
    <source>
        <strain evidence="4 5">IR64_4_BI</strain>
    </source>
</reference>